<dbReference type="Gene3D" id="1.20.1280.50">
    <property type="match status" value="1"/>
</dbReference>
<dbReference type="Gene3D" id="3.80.10.10">
    <property type="entry name" value="Ribonuclease Inhibitor"/>
    <property type="match status" value="1"/>
</dbReference>
<evidence type="ECO:0000313" key="3">
    <source>
        <dbReference type="Proteomes" id="UP001396334"/>
    </source>
</evidence>
<dbReference type="InterPro" id="IPR053781">
    <property type="entry name" value="F-box_AtFBL13-like"/>
</dbReference>
<proteinExistence type="predicted"/>
<reference evidence="2 3" key="1">
    <citation type="journal article" date="2024" name="G3 (Bethesda)">
        <title>Genome assembly of Hibiscus sabdariffa L. provides insights into metabolisms of medicinal natural products.</title>
        <authorList>
            <person name="Kim T."/>
        </authorList>
    </citation>
    <scope>NUCLEOTIDE SEQUENCE [LARGE SCALE GENOMIC DNA]</scope>
    <source>
        <strain evidence="2">TK-2024</strain>
        <tissue evidence="2">Old leaves</tissue>
    </source>
</reference>
<comment type="caution">
    <text evidence="2">The sequence shown here is derived from an EMBL/GenBank/DDBJ whole genome shotgun (WGS) entry which is preliminary data.</text>
</comment>
<dbReference type="InterPro" id="IPR036047">
    <property type="entry name" value="F-box-like_dom_sf"/>
</dbReference>
<protein>
    <recommendedName>
        <fullName evidence="1">F-box domain-containing protein</fullName>
    </recommendedName>
</protein>
<dbReference type="SUPFAM" id="SSF81383">
    <property type="entry name" value="F-box domain"/>
    <property type="match status" value="1"/>
</dbReference>
<dbReference type="EMBL" id="JBBPBN010000050">
    <property type="protein sequence ID" value="KAK8992825.1"/>
    <property type="molecule type" value="Genomic_DNA"/>
</dbReference>
<dbReference type="PROSITE" id="PS50181">
    <property type="entry name" value="FBOX"/>
    <property type="match status" value="1"/>
</dbReference>
<dbReference type="InterPro" id="IPR032675">
    <property type="entry name" value="LRR_dom_sf"/>
</dbReference>
<dbReference type="Pfam" id="PF00646">
    <property type="entry name" value="F-box"/>
    <property type="match status" value="1"/>
</dbReference>
<dbReference type="Pfam" id="PF24758">
    <property type="entry name" value="LRR_At5g56370"/>
    <property type="match status" value="1"/>
</dbReference>
<sequence>MNIADLILPPLKEARLELCSSSHHVASIHHLNPQRGISVDGDKKLLRITVGAFGLWQGVVGVRPCVNDNRGCVWGSEKAEAEAAMEDMSLDRPSSSNETSDRISQLPDHIILRILFFLPAKDVVRSSILSKTWLSVWKSLPIFSFSSDASSLKANLLEQDAFCDAEDDGDMDLIDAEDGYMDLLDASFDAEADGYMDLIEKSLEKLRHHKTVLTSEILKDEPRFPSLRELSLSRVELSEMDQMLENMLVNCPLLEKFSLEWCEVERVKLCDHPKLNNVKILGVPFIRIEAKSMRTFHCEYTGDKPFELHLASCENLQALQLRSRFTAEYIQEMVAKSPLLQILILKPYSLEGLKISSPSLQILFIYAAGRGVGEKEIEIDAPNLRRYQFNVAKGKPAATPVFINSARLQVAELSKQLLPGDLLGTWFHHLMDCLPSFEYNALRISVWADMTNKDIVLGGLRRISTVPPVYLDVLSVVKFCRPFDFASFFNCCFWICRPKTIIIKTSCKTTADLKDQLQHGKLIPWGKNPACCINFQRKCWKHYLDGVKFGGATKMKDDYYASVCHEAGIGLTSSEVVLIAIHLRWKITGQKRNQRWGSLQNSFQQHGFKLIFP</sequence>
<dbReference type="CDD" id="cd22160">
    <property type="entry name" value="F-box_AtFBL13-like"/>
    <property type="match status" value="1"/>
</dbReference>
<name>A0ABR2PWK0_9ROSI</name>
<accession>A0ABR2PWK0</accession>
<dbReference type="PANTHER" id="PTHR34145">
    <property type="entry name" value="OS02G0105600 PROTEIN"/>
    <property type="match status" value="1"/>
</dbReference>
<dbReference type="InterPro" id="IPR055411">
    <property type="entry name" value="LRR_FXL15/At3g58940/PEG3-like"/>
</dbReference>
<dbReference type="Proteomes" id="UP001396334">
    <property type="component" value="Unassembled WGS sequence"/>
</dbReference>
<gene>
    <name evidence="2" type="ORF">V6N11_048893</name>
</gene>
<keyword evidence="3" id="KW-1185">Reference proteome</keyword>
<organism evidence="2 3">
    <name type="scientific">Hibiscus sabdariffa</name>
    <name type="common">roselle</name>
    <dbReference type="NCBI Taxonomy" id="183260"/>
    <lineage>
        <taxon>Eukaryota</taxon>
        <taxon>Viridiplantae</taxon>
        <taxon>Streptophyta</taxon>
        <taxon>Embryophyta</taxon>
        <taxon>Tracheophyta</taxon>
        <taxon>Spermatophyta</taxon>
        <taxon>Magnoliopsida</taxon>
        <taxon>eudicotyledons</taxon>
        <taxon>Gunneridae</taxon>
        <taxon>Pentapetalae</taxon>
        <taxon>rosids</taxon>
        <taxon>malvids</taxon>
        <taxon>Malvales</taxon>
        <taxon>Malvaceae</taxon>
        <taxon>Malvoideae</taxon>
        <taxon>Hibiscus</taxon>
    </lineage>
</organism>
<dbReference type="InterPro" id="IPR053772">
    <property type="entry name" value="At1g61320/At1g61330-like"/>
</dbReference>
<dbReference type="SUPFAM" id="SSF52047">
    <property type="entry name" value="RNI-like"/>
    <property type="match status" value="1"/>
</dbReference>
<dbReference type="PANTHER" id="PTHR34145:SF28">
    <property type="entry name" value="F-BOX DOMAIN-CONTAINING PROTEIN"/>
    <property type="match status" value="1"/>
</dbReference>
<feature type="domain" description="F-box" evidence="1">
    <location>
        <begin position="100"/>
        <end position="146"/>
    </location>
</feature>
<dbReference type="SMART" id="SM00256">
    <property type="entry name" value="FBOX"/>
    <property type="match status" value="1"/>
</dbReference>
<evidence type="ECO:0000313" key="2">
    <source>
        <dbReference type="EMBL" id="KAK8992825.1"/>
    </source>
</evidence>
<evidence type="ECO:0000259" key="1">
    <source>
        <dbReference type="PROSITE" id="PS50181"/>
    </source>
</evidence>
<dbReference type="InterPro" id="IPR001810">
    <property type="entry name" value="F-box_dom"/>
</dbReference>